<name>A0ABQ6KE04_9MICO</name>
<evidence type="ECO:0000313" key="2">
    <source>
        <dbReference type="EMBL" id="GMA96904.1"/>
    </source>
</evidence>
<keyword evidence="1" id="KW-0472">Membrane</keyword>
<gene>
    <name evidence="2" type="ORF">GCM10025881_37280</name>
</gene>
<evidence type="ECO:0000313" key="3">
    <source>
        <dbReference type="Proteomes" id="UP001157034"/>
    </source>
</evidence>
<dbReference type="RefSeq" id="WP_284255382.1">
    <property type="nucleotide sequence ID" value="NZ_BSVB01000001.1"/>
</dbReference>
<reference evidence="3" key="1">
    <citation type="journal article" date="2019" name="Int. J. Syst. Evol. Microbiol.">
        <title>The Global Catalogue of Microorganisms (GCM) 10K type strain sequencing project: providing services to taxonomists for standard genome sequencing and annotation.</title>
        <authorList>
            <consortium name="The Broad Institute Genomics Platform"/>
            <consortium name="The Broad Institute Genome Sequencing Center for Infectious Disease"/>
            <person name="Wu L."/>
            <person name="Ma J."/>
        </authorList>
    </citation>
    <scope>NUCLEOTIDE SEQUENCE [LARGE SCALE GENOMIC DNA]</scope>
    <source>
        <strain evidence="3">NBRC 108894</strain>
    </source>
</reference>
<proteinExistence type="predicted"/>
<dbReference type="Proteomes" id="UP001157034">
    <property type="component" value="Unassembled WGS sequence"/>
</dbReference>
<comment type="caution">
    <text evidence="2">The sequence shown here is derived from an EMBL/GenBank/DDBJ whole genome shotgun (WGS) entry which is preliminary data.</text>
</comment>
<dbReference type="EMBL" id="BSVB01000001">
    <property type="protein sequence ID" value="GMA96904.1"/>
    <property type="molecule type" value="Genomic_DNA"/>
</dbReference>
<evidence type="ECO:0000256" key="1">
    <source>
        <dbReference type="SAM" id="Phobius"/>
    </source>
</evidence>
<organism evidence="2 3">
    <name type="scientific">Pseudolysinimonas kribbensis</name>
    <dbReference type="NCBI Taxonomy" id="433641"/>
    <lineage>
        <taxon>Bacteria</taxon>
        <taxon>Bacillati</taxon>
        <taxon>Actinomycetota</taxon>
        <taxon>Actinomycetes</taxon>
        <taxon>Micrococcales</taxon>
        <taxon>Microbacteriaceae</taxon>
        <taxon>Pseudolysinimonas</taxon>
    </lineage>
</organism>
<accession>A0ABQ6KE04</accession>
<keyword evidence="1" id="KW-0812">Transmembrane</keyword>
<sequence>MTPESAAVAYSGVVAALGAALALVLVVPSLRRAGWRLLGLAIVCGERSSSSG</sequence>
<keyword evidence="1" id="KW-1133">Transmembrane helix</keyword>
<feature type="transmembrane region" description="Helical" evidence="1">
    <location>
        <begin position="6"/>
        <end position="27"/>
    </location>
</feature>
<protein>
    <submittedName>
        <fullName evidence="2">Uncharacterized protein</fullName>
    </submittedName>
</protein>
<keyword evidence="3" id="KW-1185">Reference proteome</keyword>